<evidence type="ECO:0000256" key="8">
    <source>
        <dbReference type="SAM" id="Coils"/>
    </source>
</evidence>
<dbReference type="Pfam" id="PF12352">
    <property type="entry name" value="V-SNARE_C"/>
    <property type="match status" value="1"/>
</dbReference>
<comment type="similarity">
    <text evidence="7">Belongs to the BOS1 family.</text>
</comment>
<evidence type="ECO:0000256" key="7">
    <source>
        <dbReference type="PIRNR" id="PIRNR028865"/>
    </source>
</evidence>
<comment type="subcellular location">
    <subcellularLocation>
        <location evidence="6">Endomembrane system</location>
        <topology evidence="6">Single-pass type IV membrane protein</topology>
    </subcellularLocation>
</comment>
<evidence type="ECO:0000256" key="2">
    <source>
        <dbReference type="ARBA" id="ARBA00022692"/>
    </source>
</evidence>
<dbReference type="EMBL" id="LN483142">
    <property type="protein sequence ID" value="CED83229.1"/>
    <property type="molecule type" value="Genomic_DNA"/>
</dbReference>
<keyword evidence="5 7" id="KW-0472">Membrane</keyword>
<feature type="coiled-coil region" evidence="8">
    <location>
        <begin position="63"/>
        <end position="90"/>
    </location>
</feature>
<accession>A0A0F7SR89</accession>
<feature type="compositionally biased region" description="Polar residues" evidence="9">
    <location>
        <begin position="96"/>
        <end position="116"/>
    </location>
</feature>
<organism evidence="10">
    <name type="scientific">Phaffia rhodozyma</name>
    <name type="common">Yeast</name>
    <name type="synonym">Xanthophyllomyces dendrorhous</name>
    <dbReference type="NCBI Taxonomy" id="264483"/>
    <lineage>
        <taxon>Eukaryota</taxon>
        <taxon>Fungi</taxon>
        <taxon>Dikarya</taxon>
        <taxon>Basidiomycota</taxon>
        <taxon>Agaricomycotina</taxon>
        <taxon>Tremellomycetes</taxon>
        <taxon>Cystofilobasidiales</taxon>
        <taxon>Mrakiaceae</taxon>
        <taxon>Phaffia</taxon>
    </lineage>
</organism>
<evidence type="ECO:0000256" key="9">
    <source>
        <dbReference type="SAM" id="MobiDB-lite"/>
    </source>
</evidence>
<evidence type="ECO:0000313" key="10">
    <source>
        <dbReference type="EMBL" id="CED83229.1"/>
    </source>
</evidence>
<dbReference type="PIRSF" id="PIRSF028865">
    <property type="entry name" value="Membrin-2"/>
    <property type="match status" value="1"/>
</dbReference>
<protein>
    <recommendedName>
        <fullName evidence="7">Protein transport protein BOS1</fullName>
    </recommendedName>
</protein>
<sequence>MNSLYTHGLKQFANLNNDLDKLQSELDSSASLNGQITASIAALSRTIDDYESMAKKEIIASKKDKALTRVEKFKNDFKALRDRFAALKLEKAAQSASSARSNLLEQSAQTPTPRYRSNQSQPQPSSSSSSAYDPPSSPTRESPFSYRPNNPRPHQMNSSNGASLYSGTSNASAAYALREEGFVNNAETQLDLLISQGREVLGSLVEQRGWLKGTRKRLLDAANGIKGGRQVVGWVERRR</sequence>
<keyword evidence="10" id="KW-0675">Receptor</keyword>
<dbReference type="GO" id="GO:0005484">
    <property type="term" value="F:SNAP receptor activity"/>
    <property type="evidence" value="ECO:0007669"/>
    <property type="project" value="InterPro"/>
</dbReference>
<dbReference type="GO" id="GO:0015031">
    <property type="term" value="P:protein transport"/>
    <property type="evidence" value="ECO:0007669"/>
    <property type="project" value="UniProtKB-KW"/>
</dbReference>
<keyword evidence="3 7" id="KW-0653">Protein transport</keyword>
<feature type="compositionally biased region" description="Polar residues" evidence="9">
    <location>
        <begin position="155"/>
        <end position="165"/>
    </location>
</feature>
<reference evidence="10" key="1">
    <citation type="submission" date="2014-08" db="EMBL/GenBank/DDBJ databases">
        <authorList>
            <person name="Sharma Rahul"/>
            <person name="Thines Marco"/>
        </authorList>
    </citation>
    <scope>NUCLEOTIDE SEQUENCE</scope>
</reference>
<evidence type="ECO:0000256" key="6">
    <source>
        <dbReference type="ARBA" id="ARBA00046280"/>
    </source>
</evidence>
<comment type="function">
    <text evidence="7">SNARE required for protein transport between the ER and the Golgi complex.</text>
</comment>
<evidence type="ECO:0000256" key="1">
    <source>
        <dbReference type="ARBA" id="ARBA00022448"/>
    </source>
</evidence>
<feature type="region of interest" description="Disordered" evidence="9">
    <location>
        <begin position="96"/>
        <end position="165"/>
    </location>
</feature>
<keyword evidence="4" id="KW-1133">Transmembrane helix</keyword>
<keyword evidence="1 7" id="KW-0813">Transport</keyword>
<name>A0A0F7SR89_PHARH</name>
<evidence type="ECO:0000256" key="5">
    <source>
        <dbReference type="ARBA" id="ARBA00023136"/>
    </source>
</evidence>
<feature type="compositionally biased region" description="Low complexity" evidence="9">
    <location>
        <begin position="117"/>
        <end position="134"/>
    </location>
</feature>
<evidence type="ECO:0000256" key="4">
    <source>
        <dbReference type="ARBA" id="ARBA00022989"/>
    </source>
</evidence>
<proteinExistence type="inferred from homology"/>
<dbReference type="AlphaFoldDB" id="A0A0F7SR89"/>
<dbReference type="InterPro" id="IPR027027">
    <property type="entry name" value="GOSR2/Membrin/Bos1"/>
</dbReference>
<keyword evidence="2" id="KW-0812">Transmembrane</keyword>
<dbReference type="GO" id="GO:0005794">
    <property type="term" value="C:Golgi apparatus"/>
    <property type="evidence" value="ECO:0007669"/>
    <property type="project" value="InterPro"/>
</dbReference>
<evidence type="ECO:0000256" key="3">
    <source>
        <dbReference type="ARBA" id="ARBA00022927"/>
    </source>
</evidence>
<dbReference type="GO" id="GO:0016192">
    <property type="term" value="P:vesicle-mediated transport"/>
    <property type="evidence" value="ECO:0007669"/>
    <property type="project" value="InterPro"/>
</dbReference>
<keyword evidence="8" id="KW-0175">Coiled coil</keyword>